<reference evidence="5 6" key="1">
    <citation type="submission" date="2017-07" db="EMBL/GenBank/DDBJ databases">
        <authorList>
            <person name="Talla V."/>
            <person name="Backstrom N."/>
        </authorList>
    </citation>
    <scope>NUCLEOTIDE SEQUENCE [LARGE SCALE GENOMIC DNA]</scope>
</reference>
<feature type="region of interest" description="Disordered" evidence="3">
    <location>
        <begin position="115"/>
        <end position="136"/>
    </location>
</feature>
<name>A0A5E4Q291_9NEOP</name>
<feature type="compositionally biased region" description="Basic and acidic residues" evidence="3">
    <location>
        <begin position="452"/>
        <end position="466"/>
    </location>
</feature>
<feature type="region of interest" description="Disordered" evidence="3">
    <location>
        <begin position="186"/>
        <end position="229"/>
    </location>
</feature>
<evidence type="ECO:0000256" key="2">
    <source>
        <dbReference type="ARBA" id="ARBA00023242"/>
    </source>
</evidence>
<dbReference type="AlphaFoldDB" id="A0A5E4Q291"/>
<protein>
    <recommendedName>
        <fullName evidence="4">RanBD1 domain-containing protein</fullName>
    </recommendedName>
</protein>
<feature type="compositionally biased region" description="Low complexity" evidence="3">
    <location>
        <begin position="193"/>
        <end position="209"/>
    </location>
</feature>
<feature type="compositionally biased region" description="Low complexity" evidence="3">
    <location>
        <begin position="127"/>
        <end position="136"/>
    </location>
</feature>
<dbReference type="InterPro" id="IPR011993">
    <property type="entry name" value="PH-like_dom_sf"/>
</dbReference>
<organism evidence="5 6">
    <name type="scientific">Leptidea sinapis</name>
    <dbReference type="NCBI Taxonomy" id="189913"/>
    <lineage>
        <taxon>Eukaryota</taxon>
        <taxon>Metazoa</taxon>
        <taxon>Ecdysozoa</taxon>
        <taxon>Arthropoda</taxon>
        <taxon>Hexapoda</taxon>
        <taxon>Insecta</taxon>
        <taxon>Pterygota</taxon>
        <taxon>Neoptera</taxon>
        <taxon>Endopterygota</taxon>
        <taxon>Lepidoptera</taxon>
        <taxon>Glossata</taxon>
        <taxon>Ditrysia</taxon>
        <taxon>Papilionoidea</taxon>
        <taxon>Pieridae</taxon>
        <taxon>Dismorphiinae</taxon>
        <taxon>Leptidea</taxon>
    </lineage>
</organism>
<dbReference type="Gene3D" id="2.30.29.30">
    <property type="entry name" value="Pleckstrin-homology domain (PH domain)/Phosphotyrosine-binding domain (PTB)"/>
    <property type="match status" value="1"/>
</dbReference>
<dbReference type="Pfam" id="PF00638">
    <property type="entry name" value="Ran_BP1"/>
    <property type="match status" value="1"/>
</dbReference>
<dbReference type="PANTHER" id="PTHR23138">
    <property type="entry name" value="RAN BINDING PROTEIN"/>
    <property type="match status" value="1"/>
</dbReference>
<dbReference type="EMBL" id="FZQP02001271">
    <property type="protein sequence ID" value="VVC92342.1"/>
    <property type="molecule type" value="Genomic_DNA"/>
</dbReference>
<feature type="compositionally biased region" description="Polar residues" evidence="3">
    <location>
        <begin position="115"/>
        <end position="126"/>
    </location>
</feature>
<evidence type="ECO:0000256" key="1">
    <source>
        <dbReference type="ARBA" id="ARBA00004123"/>
    </source>
</evidence>
<feature type="region of interest" description="Disordered" evidence="3">
    <location>
        <begin position="346"/>
        <end position="472"/>
    </location>
</feature>
<feature type="region of interest" description="Disordered" evidence="3">
    <location>
        <begin position="1"/>
        <end position="102"/>
    </location>
</feature>
<dbReference type="GO" id="GO:0005634">
    <property type="term" value="C:nucleus"/>
    <property type="evidence" value="ECO:0007669"/>
    <property type="project" value="UniProtKB-SubCell"/>
</dbReference>
<feature type="domain" description="RanBD1" evidence="4">
    <location>
        <begin position="228"/>
        <end position="294"/>
    </location>
</feature>
<accession>A0A5E4Q291</accession>
<feature type="compositionally biased region" description="Polar residues" evidence="3">
    <location>
        <begin position="39"/>
        <end position="53"/>
    </location>
</feature>
<dbReference type="SMART" id="SM00160">
    <property type="entry name" value="RanBD"/>
    <property type="match status" value="1"/>
</dbReference>
<evidence type="ECO:0000259" key="4">
    <source>
        <dbReference type="PROSITE" id="PS50196"/>
    </source>
</evidence>
<feature type="compositionally biased region" description="Basic and acidic residues" evidence="3">
    <location>
        <begin position="352"/>
        <end position="395"/>
    </location>
</feature>
<keyword evidence="2" id="KW-0539">Nucleus</keyword>
<evidence type="ECO:0000313" key="5">
    <source>
        <dbReference type="EMBL" id="VVC92342.1"/>
    </source>
</evidence>
<keyword evidence="6" id="KW-1185">Reference proteome</keyword>
<dbReference type="PANTHER" id="PTHR23138:SF142">
    <property type="entry name" value="RAN-BINDING PROTEIN 3B-RELATED"/>
    <property type="match status" value="1"/>
</dbReference>
<comment type="subcellular location">
    <subcellularLocation>
        <location evidence="1">Nucleus</location>
    </subcellularLocation>
</comment>
<feature type="compositionally biased region" description="Basic and acidic residues" evidence="3">
    <location>
        <begin position="78"/>
        <end position="102"/>
    </location>
</feature>
<feature type="compositionally biased region" description="Basic and acidic residues" evidence="3">
    <location>
        <begin position="8"/>
        <end position="17"/>
    </location>
</feature>
<gene>
    <name evidence="5" type="ORF">LSINAPIS_LOCUS4810</name>
</gene>
<dbReference type="GO" id="GO:0006611">
    <property type="term" value="P:protein export from nucleus"/>
    <property type="evidence" value="ECO:0007669"/>
    <property type="project" value="TreeGrafter"/>
</dbReference>
<dbReference type="InterPro" id="IPR000156">
    <property type="entry name" value="Ran_bind_dom"/>
</dbReference>
<feature type="compositionally biased region" description="Basic and acidic residues" evidence="3">
    <location>
        <begin position="412"/>
        <end position="438"/>
    </location>
</feature>
<sequence>MATMADAKQGKPAEELHNGSSQTRILLAKPKLGGFGSSGYPSTSIKGPSNNPFGSVLRPPQLKTSSNPFLKTTCETNNTEKENEKETSNDTENRLQIDKDKVEAPKFVPLQVTSSVTRPTNSTPAVSSIQPTNSSNSSASFIFGQNLSERVVIQEAINNGNNSKQDHSSSNGTSDLLFTNAAATVKEQNSQDEAASNEARSESLAAAAAEYERSHAKPPPATSNCTMTGEEGENNVLQILCRLFAWESGSWRERGRGALRLNDTECGGSRLVARVAGSLRVVLNTKLWPDMVVERAGTKSLRITAADAQLQIKLFLIMGSPGDIAQLHRALLTRIALSKRTTSNKEINTNQRQEDIGEDVAKSVDDDEEVGKSVDDEEVGKSVDDDEEVSKRVDDDNIEEYNEESLHSNVVESERLEESNEETKTDDMESNEETKTDGMETNDENAAKAVKRKEPVEADTSPKRQCPDVSIQ</sequence>
<dbReference type="CDD" id="cd13180">
    <property type="entry name" value="RanBD_RanBP3"/>
    <property type="match status" value="1"/>
</dbReference>
<proteinExistence type="predicted"/>
<dbReference type="PROSITE" id="PS50196">
    <property type="entry name" value="RANBD1"/>
    <property type="match status" value="1"/>
</dbReference>
<dbReference type="SUPFAM" id="SSF50729">
    <property type="entry name" value="PH domain-like"/>
    <property type="match status" value="1"/>
</dbReference>
<evidence type="ECO:0000256" key="3">
    <source>
        <dbReference type="SAM" id="MobiDB-lite"/>
    </source>
</evidence>
<dbReference type="InterPro" id="IPR045255">
    <property type="entry name" value="RanBP1-like"/>
</dbReference>
<evidence type="ECO:0000313" key="6">
    <source>
        <dbReference type="Proteomes" id="UP000324832"/>
    </source>
</evidence>
<dbReference type="Proteomes" id="UP000324832">
    <property type="component" value="Unassembled WGS sequence"/>
</dbReference>